<dbReference type="HAMAP" id="MF_01635">
    <property type="entry name" value="UbiA"/>
    <property type="match status" value="1"/>
</dbReference>
<sequence>MVLLSQVSRSVWPACNNMQALQALTLRGERLQDLLGTWSNSPGGPVGANCPSHRENCSRMKDLRPSAQVSDAQVHDPHAWILHGWHQRVPQGQKDRRAGFKRSVYGYYILTEERPPDHLQSHHQAHHHQQQYDLHQQGSGLSMPMAAAVGMAKAKARAPLTGLGAIQLHQQRQWHQSAQQQQQQQQQQQAIQGPEMAQGGHMHQQPPSSPSSSAVQPSLLMRALPPQAHPYAQLMRLDKPIGTWLLLWPCLWSIAMAAQPGHWPDPWTTFLFSLGAVLLRGSGCTINDLWDRDLDRRVERTRSRPLASGAVSPAQAVGLLAGQLSLGLVILLQLNDYSKVLGASSLALVGSYPLMKRITHWPQAYLGLTINWGALLGWAAVRGACDWSVVLPLYLSGTCWSLVYDTIYAHQDKRDDAVAGMGSTALLFGQKTDLVLLGFTTAQVALLTLAGGNAGMAWPYYVGVTGLASHLVWQIRTVDLNNGRDCMDTFISNKWAGGILFAGCVGGRLLST</sequence>
<dbReference type="InterPro" id="IPR006370">
    <property type="entry name" value="HB_polyprenyltransferase-like"/>
</dbReference>
<dbReference type="InterPro" id="IPR044878">
    <property type="entry name" value="UbiA_sf"/>
</dbReference>
<dbReference type="NCBIfam" id="TIGR01474">
    <property type="entry name" value="ubiA_proteo"/>
    <property type="match status" value="1"/>
</dbReference>
<evidence type="ECO:0000256" key="1">
    <source>
        <dbReference type="ARBA" id="ARBA00001946"/>
    </source>
</evidence>
<dbReference type="PANTHER" id="PTHR11048">
    <property type="entry name" value="PRENYLTRANSFERASES"/>
    <property type="match status" value="1"/>
</dbReference>
<keyword evidence="9" id="KW-0414">Isoprene biosynthesis</keyword>
<keyword evidence="4 9" id="KW-0808">Transferase</keyword>
<evidence type="ECO:0000256" key="10">
    <source>
        <dbReference type="SAM" id="MobiDB-lite"/>
    </source>
</evidence>
<evidence type="ECO:0000313" key="11">
    <source>
        <dbReference type="EMBL" id="CAE0504108.1"/>
    </source>
</evidence>
<dbReference type="GO" id="GO:0102930">
    <property type="term" value="F:4-hydroxybenzoate geranyltransferase activity"/>
    <property type="evidence" value="ECO:0007669"/>
    <property type="project" value="UniProtKB-EC"/>
</dbReference>
<comment type="similarity">
    <text evidence="3 9">Belongs to the UbiA prenyltransferase family.</text>
</comment>
<evidence type="ECO:0000256" key="6">
    <source>
        <dbReference type="ARBA" id="ARBA00022989"/>
    </source>
</evidence>
<dbReference type="UniPathway" id="UPA00232"/>
<comment type="catalytic activity">
    <reaction evidence="9">
        <text>an all-trans-polyprenyl diphosphate + 4-hydroxybenzoate = a 4-hydroxy-3-(all-trans-polyprenyl)benzoate + diphosphate</text>
        <dbReference type="Rhea" id="RHEA:44504"/>
        <dbReference type="Rhea" id="RHEA-COMP:9514"/>
        <dbReference type="Rhea" id="RHEA-COMP:9564"/>
        <dbReference type="ChEBI" id="CHEBI:17879"/>
        <dbReference type="ChEBI" id="CHEBI:33019"/>
        <dbReference type="ChEBI" id="CHEBI:58914"/>
        <dbReference type="ChEBI" id="CHEBI:78396"/>
        <dbReference type="EC" id="2.5.1.39"/>
    </reaction>
</comment>
<evidence type="ECO:0000256" key="5">
    <source>
        <dbReference type="ARBA" id="ARBA00022692"/>
    </source>
</evidence>
<dbReference type="Gene3D" id="1.10.357.140">
    <property type="entry name" value="UbiA prenyltransferase"/>
    <property type="match status" value="1"/>
</dbReference>
<dbReference type="PROSITE" id="PS00943">
    <property type="entry name" value="UBIA"/>
    <property type="match status" value="1"/>
</dbReference>
<dbReference type="FunFam" id="1.10.357.140:FF:000003">
    <property type="entry name" value="4-hydroxybenzoate polyprenyltransferase, mitochondrial"/>
    <property type="match status" value="1"/>
</dbReference>
<evidence type="ECO:0000256" key="9">
    <source>
        <dbReference type="HAMAP-Rule" id="MF_03189"/>
    </source>
</evidence>
<keyword evidence="5 9" id="KW-0812">Transmembrane</keyword>
<evidence type="ECO:0000256" key="8">
    <source>
        <dbReference type="ARBA" id="ARBA00050283"/>
    </source>
</evidence>
<accession>A0A7S3VSR6</accession>
<comment type="pathway">
    <text evidence="9">Cofactor biosynthesis; ubiquinone biosynthesis.</text>
</comment>
<dbReference type="CDD" id="cd13959">
    <property type="entry name" value="PT_UbiA_COQ2"/>
    <property type="match status" value="1"/>
</dbReference>
<dbReference type="Pfam" id="PF01040">
    <property type="entry name" value="UbiA"/>
    <property type="match status" value="1"/>
</dbReference>
<keyword evidence="9" id="KW-0999">Mitochondrion inner membrane</keyword>
<keyword evidence="6 9" id="KW-1133">Transmembrane helix</keyword>
<gene>
    <name evidence="11" type="ORF">DTER00134_LOCUS19181</name>
</gene>
<dbReference type="GO" id="GO:0008412">
    <property type="term" value="F:4-hydroxybenzoate polyprenyltransferase activity"/>
    <property type="evidence" value="ECO:0007669"/>
    <property type="project" value="UniProtKB-EC"/>
</dbReference>
<evidence type="ECO:0000256" key="3">
    <source>
        <dbReference type="ARBA" id="ARBA00005985"/>
    </source>
</evidence>
<evidence type="ECO:0000256" key="2">
    <source>
        <dbReference type="ARBA" id="ARBA00004141"/>
    </source>
</evidence>
<feature type="region of interest" description="Disordered" evidence="10">
    <location>
        <begin position="117"/>
        <end position="137"/>
    </location>
</feature>
<evidence type="ECO:0000256" key="4">
    <source>
        <dbReference type="ARBA" id="ARBA00022679"/>
    </source>
</evidence>
<dbReference type="InterPro" id="IPR039653">
    <property type="entry name" value="Prenyltransferase"/>
</dbReference>
<proteinExistence type="inferred from homology"/>
<comment type="function">
    <text evidence="9">Catalyzes the prenylation of para-hydroxybenzoate (PHB) with an all-trans polyprenyl group. Mediates the second step in the final reaction sequence of coenzyme Q (CoQ) biosynthesis, which is the condensation of the polyisoprenoid side chain with PHB, generating the first membrane-bound Q intermediate.</text>
</comment>
<feature type="region of interest" description="Disordered" evidence="10">
    <location>
        <begin position="171"/>
        <end position="215"/>
    </location>
</feature>
<dbReference type="Gene3D" id="1.20.120.1780">
    <property type="entry name" value="UbiA prenyltransferase"/>
    <property type="match status" value="1"/>
</dbReference>
<feature type="compositionally biased region" description="Low complexity" evidence="10">
    <location>
        <begin position="171"/>
        <end position="192"/>
    </location>
</feature>
<dbReference type="EC" id="2.5.1.39" evidence="9"/>
<comment type="subcellular location">
    <subcellularLocation>
        <location evidence="2">Membrane</location>
        <topology evidence="2">Multi-pass membrane protein</topology>
    </subcellularLocation>
    <subcellularLocation>
        <location evidence="9">Mitochondrion inner membrane</location>
        <topology evidence="9">Multi-pass membrane protein</topology>
        <orientation evidence="9">Matrix side</orientation>
    </subcellularLocation>
</comment>
<keyword evidence="9" id="KW-0496">Mitochondrion</keyword>
<dbReference type="GO" id="GO:0005743">
    <property type="term" value="C:mitochondrial inner membrane"/>
    <property type="evidence" value="ECO:0007669"/>
    <property type="project" value="UniProtKB-SubCell"/>
</dbReference>
<feature type="compositionally biased region" description="Low complexity" evidence="10">
    <location>
        <begin position="204"/>
        <end position="215"/>
    </location>
</feature>
<name>A0A7S3VSR6_DUNTE</name>
<dbReference type="GO" id="GO:0008299">
    <property type="term" value="P:isoprenoid biosynthetic process"/>
    <property type="evidence" value="ECO:0007669"/>
    <property type="project" value="UniProtKB-UniRule"/>
</dbReference>
<organism evidence="11">
    <name type="scientific">Dunaliella tertiolecta</name>
    <name type="common">Green alga</name>
    <dbReference type="NCBI Taxonomy" id="3047"/>
    <lineage>
        <taxon>Eukaryota</taxon>
        <taxon>Viridiplantae</taxon>
        <taxon>Chlorophyta</taxon>
        <taxon>core chlorophytes</taxon>
        <taxon>Chlorophyceae</taxon>
        <taxon>CS clade</taxon>
        <taxon>Chlamydomonadales</taxon>
        <taxon>Dunaliellaceae</taxon>
        <taxon>Dunaliella</taxon>
    </lineage>
</organism>
<keyword evidence="9" id="KW-0831">Ubiquinone biosynthesis</keyword>
<reference evidence="11" key="1">
    <citation type="submission" date="2021-01" db="EMBL/GenBank/DDBJ databases">
        <authorList>
            <person name="Corre E."/>
            <person name="Pelletier E."/>
            <person name="Niang G."/>
            <person name="Scheremetjew M."/>
            <person name="Finn R."/>
            <person name="Kale V."/>
            <person name="Holt S."/>
            <person name="Cochrane G."/>
            <person name="Meng A."/>
            <person name="Brown T."/>
            <person name="Cohen L."/>
        </authorList>
    </citation>
    <scope>NUCLEOTIDE SEQUENCE</scope>
    <source>
        <strain evidence="11">CCMP1320</strain>
    </source>
</reference>
<keyword evidence="7 9" id="KW-0472">Membrane</keyword>
<evidence type="ECO:0000256" key="7">
    <source>
        <dbReference type="ARBA" id="ARBA00023136"/>
    </source>
</evidence>
<comment type="catalytic activity">
    <reaction evidence="8">
        <text>4-hydroxybenzoate + (2E)-geranyl diphosphate = 3-geranyl-4-hydroxybenzoate + diphosphate</text>
        <dbReference type="Rhea" id="RHEA:27854"/>
        <dbReference type="ChEBI" id="CHEBI:17879"/>
        <dbReference type="ChEBI" id="CHEBI:33019"/>
        <dbReference type="ChEBI" id="CHEBI:58057"/>
        <dbReference type="ChEBI" id="CHEBI:60878"/>
        <dbReference type="EC" id="2.5.1.93"/>
    </reaction>
</comment>
<dbReference type="GO" id="GO:0006744">
    <property type="term" value="P:ubiquinone biosynthetic process"/>
    <property type="evidence" value="ECO:0007669"/>
    <property type="project" value="UniProtKB-UniRule"/>
</dbReference>
<comment type="cofactor">
    <cofactor evidence="1 9">
        <name>Mg(2+)</name>
        <dbReference type="ChEBI" id="CHEBI:18420"/>
    </cofactor>
</comment>
<protein>
    <recommendedName>
        <fullName evidence="9">4-hydroxybenzoate polyprenyltransferase, mitochondrial</fullName>
        <shortName evidence="9">4-HB polyprenyltransferase</shortName>
        <ecNumber evidence="9">2.5.1.39</ecNumber>
    </recommendedName>
    <alternativeName>
        <fullName evidence="9">Para-hydroxybenzoate--polyprenyltransferase</fullName>
        <shortName evidence="9">PHB:PPT</shortName>
        <shortName evidence="9">PHB:polyprenyltransferase</shortName>
    </alternativeName>
</protein>
<dbReference type="PANTHER" id="PTHR11048:SF28">
    <property type="entry name" value="4-HYDROXYBENZOATE POLYPRENYLTRANSFERASE, MITOCHONDRIAL"/>
    <property type="match status" value="1"/>
</dbReference>
<dbReference type="FunFam" id="1.20.120.1780:FF:000001">
    <property type="entry name" value="4-hydroxybenzoate octaprenyltransferase"/>
    <property type="match status" value="1"/>
</dbReference>
<dbReference type="AlphaFoldDB" id="A0A7S3VSR6"/>
<dbReference type="EMBL" id="HBIP01031571">
    <property type="protein sequence ID" value="CAE0504108.1"/>
    <property type="molecule type" value="Transcribed_RNA"/>
</dbReference>
<dbReference type="InterPro" id="IPR000537">
    <property type="entry name" value="UbiA_prenyltransferase"/>
</dbReference>
<dbReference type="InterPro" id="IPR030470">
    <property type="entry name" value="UbiA_prenylTrfase_CS"/>
</dbReference>